<comment type="caution">
    <text evidence="1">The sequence shown here is derived from an EMBL/GenBank/DDBJ whole genome shotgun (WGS) entry which is preliminary data.</text>
</comment>
<dbReference type="Proteomes" id="UP001304467">
    <property type="component" value="Unassembled WGS sequence"/>
</dbReference>
<dbReference type="RefSeq" id="WP_124659082.1">
    <property type="nucleotide sequence ID" value="NZ_JAWRKY010000002.1"/>
</dbReference>
<gene>
    <name evidence="1" type="ORF">SB593_00140</name>
</gene>
<reference evidence="1 2" key="1">
    <citation type="journal article" date="2023" name="Front. Microbiol.">
        <title>Genomic analyses of Burkholderia respiratory isolates indicates two evolutionarily distinct B. anthina clades.</title>
        <authorList>
            <person name="Pham A."/>
            <person name="Volmer J.G."/>
            <person name="Chambers D.C."/>
            <person name="Smith D.J."/>
            <person name="Reid D.W."/>
            <person name="Burr L."/>
            <person name="Wells T.J."/>
        </authorList>
    </citation>
    <scope>NUCLEOTIDE SEQUENCE [LARGE SCALE GENOMIC DNA]</scope>
    <source>
        <strain evidence="1 2">BCCIQ07A</strain>
    </source>
</reference>
<evidence type="ECO:0000313" key="1">
    <source>
        <dbReference type="EMBL" id="MEB2577367.1"/>
    </source>
</evidence>
<sequence length="80" mass="8632">MKLPDCRMEPEPMDAVFSDRVFARDWKFPGIPAGRNTARGCDATEDDGDKFSGVVSASLEMLGEFETFGLMALASVGIAV</sequence>
<name>A0ABU5WE15_9BURK</name>
<accession>A0ABU5WE15</accession>
<proteinExistence type="predicted"/>
<keyword evidence="2" id="KW-1185">Reference proteome</keyword>
<dbReference type="EMBL" id="JAWRLE010000001">
    <property type="protein sequence ID" value="MEB2577367.1"/>
    <property type="molecule type" value="Genomic_DNA"/>
</dbReference>
<organism evidence="1 2">
    <name type="scientific">Burkholderia anthinoferrum</name>
    <dbReference type="NCBI Taxonomy" id="3090833"/>
    <lineage>
        <taxon>Bacteria</taxon>
        <taxon>Pseudomonadati</taxon>
        <taxon>Pseudomonadota</taxon>
        <taxon>Betaproteobacteria</taxon>
        <taxon>Burkholderiales</taxon>
        <taxon>Burkholderiaceae</taxon>
        <taxon>Burkholderia</taxon>
    </lineage>
</organism>
<protein>
    <submittedName>
        <fullName evidence="1">Uncharacterized protein</fullName>
    </submittedName>
</protein>
<evidence type="ECO:0000313" key="2">
    <source>
        <dbReference type="Proteomes" id="UP001304467"/>
    </source>
</evidence>